<dbReference type="InterPro" id="IPR000917">
    <property type="entry name" value="Sulfatase_N"/>
</dbReference>
<dbReference type="Gene3D" id="3.40.720.10">
    <property type="entry name" value="Alkaline Phosphatase, subunit A"/>
    <property type="match status" value="1"/>
</dbReference>
<keyword evidence="3" id="KW-1133">Transmembrane helix</keyword>
<evidence type="ECO:0000256" key="2">
    <source>
        <dbReference type="ARBA" id="ARBA00022801"/>
    </source>
</evidence>
<keyword evidence="3" id="KW-0812">Transmembrane</keyword>
<dbReference type="EMBL" id="UARG01000017">
    <property type="protein sequence ID" value="SQA77726.1"/>
    <property type="molecule type" value="Genomic_DNA"/>
</dbReference>
<evidence type="ECO:0000256" key="1">
    <source>
        <dbReference type="ARBA" id="ARBA00008779"/>
    </source>
</evidence>
<evidence type="ECO:0000259" key="4">
    <source>
        <dbReference type="Pfam" id="PF00884"/>
    </source>
</evidence>
<dbReference type="Pfam" id="PF00884">
    <property type="entry name" value="Sulfatase"/>
    <property type="match status" value="1"/>
</dbReference>
<name>A0A2X2R972_CAPOC</name>
<dbReference type="InterPro" id="IPR017850">
    <property type="entry name" value="Alkaline_phosphatase_core_sf"/>
</dbReference>
<feature type="transmembrane region" description="Helical" evidence="3">
    <location>
        <begin position="34"/>
        <end position="53"/>
    </location>
</feature>
<sequence length="537" mass="60098">MIDFLYIGIIIFGKYNYFRTFARYFSFTKTHYPIIMKHCIFFLLYSFIFATYAQKPNVIIIVADDLGYGDLSCYGEKTIHTPQVASLAKQGMVFTNVHSTAATCTPSRYSLFTGLYNWRRNDTGIAPGDAAMVIRPEQTTIADVFKAAGYTTGAIGKWHLGLGGERGKQDWNGFITPGPSDIGFEYSCLMAATADRVPCVWIENQRVANYDPSAPIEVSYNLPFEGEPTGKNNPELLTKLKPSLHHGHDQAIVNGISRIGYMKGGGKALWTDEYLADTIVAKTVKYIENHKSQPFFLYVGTNDIHVPRYPNPRFVGKSGMGYRGDAILQFDWTVGEIVKALKANKLYDNTLIIITSDNGPVIDDGYQDQAEELLGRHRPWGAFHNHGGKYSNYEAGTRVPFIVRYPKIVKKGTSDALLSHIDLFASLSKFIGAEIPAGAATDSEDYLKAFLGKDKKGRPYVIASGGALSITDGRWKYVVPSDNPSYQPLTRTHLGNYPEPRLYDLKEDIMELYNVAKDHPEELARLKTMLHNIENRK</sequence>
<dbReference type="AlphaFoldDB" id="A0A2X2R972"/>
<keyword evidence="2 5" id="KW-0378">Hydrolase</keyword>
<accession>A0A2X2R972</accession>
<keyword evidence="3" id="KW-0472">Membrane</keyword>
<protein>
    <submittedName>
        <fullName evidence="5">Arylsulfatase</fullName>
        <ecNumber evidence="5">3.1.6.1</ecNumber>
    </submittedName>
</protein>
<reference evidence="5 6" key="1">
    <citation type="submission" date="2018-06" db="EMBL/GenBank/DDBJ databases">
        <authorList>
            <consortium name="Pathogen Informatics"/>
            <person name="Doyle S."/>
        </authorList>
    </citation>
    <scope>NUCLEOTIDE SEQUENCE [LARGE SCALE GENOMIC DNA]</scope>
    <source>
        <strain evidence="5 6">NCTC11546</strain>
    </source>
</reference>
<organism evidence="5 6">
    <name type="scientific">Capnocytophaga ochracea</name>
    <dbReference type="NCBI Taxonomy" id="1018"/>
    <lineage>
        <taxon>Bacteria</taxon>
        <taxon>Pseudomonadati</taxon>
        <taxon>Bacteroidota</taxon>
        <taxon>Flavobacteriia</taxon>
        <taxon>Flavobacteriales</taxon>
        <taxon>Flavobacteriaceae</taxon>
        <taxon>Capnocytophaga</taxon>
    </lineage>
</organism>
<evidence type="ECO:0000313" key="6">
    <source>
        <dbReference type="Proteomes" id="UP000249891"/>
    </source>
</evidence>
<dbReference type="RefSeq" id="WP_128091117.1">
    <property type="nucleotide sequence ID" value="NZ_UARG01000017.1"/>
</dbReference>
<dbReference type="Gene3D" id="3.30.1120.10">
    <property type="match status" value="1"/>
</dbReference>
<dbReference type="PANTHER" id="PTHR43751:SF6">
    <property type="entry name" value="N-ACETYLGALACTOSAMINE-6-O-SULFATASE"/>
    <property type="match status" value="1"/>
</dbReference>
<dbReference type="InterPro" id="IPR052701">
    <property type="entry name" value="GAG_Ulvan_Degrading_Sulfatases"/>
</dbReference>
<proteinExistence type="inferred from homology"/>
<dbReference type="EC" id="3.1.6.1" evidence="5"/>
<feature type="domain" description="Sulfatase N-terminal" evidence="4">
    <location>
        <begin position="56"/>
        <end position="432"/>
    </location>
</feature>
<evidence type="ECO:0000313" key="5">
    <source>
        <dbReference type="EMBL" id="SQA77726.1"/>
    </source>
</evidence>
<gene>
    <name evidence="5" type="primary">atsA_2</name>
    <name evidence="5" type="ORF">NCTC11546_00940</name>
</gene>
<dbReference type="InterPro" id="IPR024607">
    <property type="entry name" value="Sulfatase_CS"/>
</dbReference>
<dbReference type="GO" id="GO:0004065">
    <property type="term" value="F:arylsulfatase activity"/>
    <property type="evidence" value="ECO:0007669"/>
    <property type="project" value="UniProtKB-EC"/>
</dbReference>
<dbReference type="PROSITE" id="PS00523">
    <property type="entry name" value="SULFATASE_1"/>
    <property type="match status" value="1"/>
</dbReference>
<feature type="transmembrane region" description="Helical" evidence="3">
    <location>
        <begin position="6"/>
        <end position="22"/>
    </location>
</feature>
<dbReference type="PROSITE" id="PS00149">
    <property type="entry name" value="SULFATASE_2"/>
    <property type="match status" value="1"/>
</dbReference>
<dbReference type="Proteomes" id="UP000249891">
    <property type="component" value="Unassembled WGS sequence"/>
</dbReference>
<comment type="similarity">
    <text evidence="1">Belongs to the sulfatase family.</text>
</comment>
<dbReference type="SUPFAM" id="SSF53649">
    <property type="entry name" value="Alkaline phosphatase-like"/>
    <property type="match status" value="1"/>
</dbReference>
<dbReference type="PANTHER" id="PTHR43751">
    <property type="entry name" value="SULFATASE"/>
    <property type="match status" value="1"/>
</dbReference>
<evidence type="ECO:0000256" key="3">
    <source>
        <dbReference type="SAM" id="Phobius"/>
    </source>
</evidence>